<dbReference type="RefSeq" id="WP_118912304.1">
    <property type="nucleotide sequence ID" value="NZ_CBCRVH010000027.1"/>
</dbReference>
<reference evidence="3 4" key="1">
    <citation type="submission" date="2018-08" db="EMBL/GenBank/DDBJ databases">
        <title>Whole genome sequence analysis of Dermacoccus abyssi bacteria isolated from Deep Mariana trench Micromonospora spp reveals genes involved in the environmental adaptation and production of secondary metabolites.</title>
        <authorList>
            <person name="Abdel-Mageed W.M."/>
            <person name="Lehri B."/>
            <person name="Nouioui I."/>
            <person name="Goodfellow I."/>
            <person name="Jaspars M."/>
            <person name="Karlyshev A."/>
        </authorList>
    </citation>
    <scope>NUCLEOTIDE SEQUENCE [LARGE SCALE GENOMIC DNA]</scope>
    <source>
        <strain evidence="3 4">MT1.1</strain>
    </source>
</reference>
<dbReference type="GO" id="GO:0046872">
    <property type="term" value="F:metal ion binding"/>
    <property type="evidence" value="ECO:0007669"/>
    <property type="project" value="UniProtKB-KW"/>
</dbReference>
<evidence type="ECO:0000313" key="3">
    <source>
        <dbReference type="EMBL" id="RHW48144.1"/>
    </source>
</evidence>
<dbReference type="InterPro" id="IPR002762">
    <property type="entry name" value="CbiX-like"/>
</dbReference>
<organism evidence="3 4">
    <name type="scientific">Dermacoccus abyssi</name>
    <dbReference type="NCBI Taxonomy" id="322596"/>
    <lineage>
        <taxon>Bacteria</taxon>
        <taxon>Bacillati</taxon>
        <taxon>Actinomycetota</taxon>
        <taxon>Actinomycetes</taxon>
        <taxon>Micrococcales</taxon>
        <taxon>Dermacoccaceae</taxon>
        <taxon>Dermacoccus</taxon>
    </lineage>
</organism>
<comment type="caution">
    <text evidence="3">The sequence shown here is derived from an EMBL/GenBank/DDBJ whole genome shotgun (WGS) entry which is preliminary data.</text>
</comment>
<dbReference type="Gene3D" id="3.40.50.1400">
    <property type="match status" value="2"/>
</dbReference>
<keyword evidence="2" id="KW-0456">Lyase</keyword>
<dbReference type="SUPFAM" id="SSF53800">
    <property type="entry name" value="Chelatase"/>
    <property type="match status" value="1"/>
</dbReference>
<dbReference type="InterPro" id="IPR050963">
    <property type="entry name" value="Sirohydro_Cobaltochel/CbiX"/>
</dbReference>
<dbReference type="Proteomes" id="UP000285376">
    <property type="component" value="Unassembled WGS sequence"/>
</dbReference>
<dbReference type="Pfam" id="PF01903">
    <property type="entry name" value="CbiX"/>
    <property type="match status" value="2"/>
</dbReference>
<proteinExistence type="predicted"/>
<name>A0A417ZBW8_9MICO</name>
<dbReference type="GO" id="GO:0016829">
    <property type="term" value="F:lyase activity"/>
    <property type="evidence" value="ECO:0007669"/>
    <property type="project" value="UniProtKB-KW"/>
</dbReference>
<accession>A0A417ZBW8</accession>
<keyword evidence="1" id="KW-0479">Metal-binding</keyword>
<dbReference type="AlphaFoldDB" id="A0A417ZBW8"/>
<evidence type="ECO:0000256" key="2">
    <source>
        <dbReference type="ARBA" id="ARBA00023239"/>
    </source>
</evidence>
<gene>
    <name evidence="3" type="ORF">D1832_01585</name>
</gene>
<sequence length="231" mass="23912">MPEARRALVLTAHGTASPAGRQVVLDLVAAVQQALQQRASVLVTDAYVDVQTPEVADVVADLVTRVDDVVVVPLLFCGGYHVRVDVARAVEPFASAHSTGALGPSPLIADALAMRLREAGVTQDEAVVLAAAGSSRVEATTDARTQARMLAEVWGADVDVAFGSAATPSVPDAVNALRERPGRRVAIASLLLGEGHFHDKLIASGADVVTAPLGTATQVVEQILTRFDGVG</sequence>
<protein>
    <submittedName>
        <fullName evidence="3">Sirohydrochlorin chelatase</fullName>
    </submittedName>
</protein>
<evidence type="ECO:0000313" key="4">
    <source>
        <dbReference type="Proteomes" id="UP000285376"/>
    </source>
</evidence>
<dbReference type="EMBL" id="QWLM01000001">
    <property type="protein sequence ID" value="RHW48144.1"/>
    <property type="molecule type" value="Genomic_DNA"/>
</dbReference>
<dbReference type="PANTHER" id="PTHR33542:SF5">
    <property type="entry name" value="FERROCHELATASE CHE1"/>
    <property type="match status" value="1"/>
</dbReference>
<dbReference type="PANTHER" id="PTHR33542">
    <property type="entry name" value="SIROHYDROCHLORIN FERROCHELATASE, CHLOROPLASTIC"/>
    <property type="match status" value="1"/>
</dbReference>
<evidence type="ECO:0000256" key="1">
    <source>
        <dbReference type="ARBA" id="ARBA00022723"/>
    </source>
</evidence>